<dbReference type="InterPro" id="IPR055936">
    <property type="entry name" value="DUF7514"/>
</dbReference>
<dbReference type="PANTHER" id="PTHR39611:SF2">
    <property type="entry name" value="HYDROXYPROLINE-RICH GLYCOPROTEIN DZ-HRGP"/>
    <property type="match status" value="1"/>
</dbReference>
<dbReference type="HOGENOM" id="CLU_502471_0_0_1"/>
<dbReference type="GeneID" id="25275170"/>
<keyword evidence="4" id="KW-1185">Reference proteome</keyword>
<dbReference type="VEuPathDB" id="FungiDB:A1O9_00218"/>
<dbReference type="AlphaFoldDB" id="A0A072PQW1"/>
<feature type="domain" description="DUF7514" evidence="2">
    <location>
        <begin position="14"/>
        <end position="170"/>
    </location>
</feature>
<dbReference type="Pfam" id="PF24355">
    <property type="entry name" value="DUF7514"/>
    <property type="match status" value="1"/>
</dbReference>
<dbReference type="EMBL" id="AMGV01000001">
    <property type="protein sequence ID" value="KEF62246.1"/>
    <property type="molecule type" value="Genomic_DNA"/>
</dbReference>
<dbReference type="STRING" id="1182545.A0A072PQW1"/>
<reference evidence="3 4" key="1">
    <citation type="submission" date="2013-03" db="EMBL/GenBank/DDBJ databases">
        <title>The Genome Sequence of Exophiala aquamarina CBS 119918.</title>
        <authorList>
            <consortium name="The Broad Institute Genomics Platform"/>
            <person name="Cuomo C."/>
            <person name="de Hoog S."/>
            <person name="Gorbushina A."/>
            <person name="Walker B."/>
            <person name="Young S.K."/>
            <person name="Zeng Q."/>
            <person name="Gargeya S."/>
            <person name="Fitzgerald M."/>
            <person name="Haas B."/>
            <person name="Abouelleil A."/>
            <person name="Allen A.W."/>
            <person name="Alvarado L."/>
            <person name="Arachchi H.M."/>
            <person name="Berlin A.M."/>
            <person name="Chapman S.B."/>
            <person name="Gainer-Dewar J."/>
            <person name="Goldberg J."/>
            <person name="Griggs A."/>
            <person name="Gujja S."/>
            <person name="Hansen M."/>
            <person name="Howarth C."/>
            <person name="Imamovic A."/>
            <person name="Ireland A."/>
            <person name="Larimer J."/>
            <person name="McCowan C."/>
            <person name="Murphy C."/>
            <person name="Pearson M."/>
            <person name="Poon T.W."/>
            <person name="Priest M."/>
            <person name="Roberts A."/>
            <person name="Saif S."/>
            <person name="Shea T."/>
            <person name="Sisk P."/>
            <person name="Sykes S."/>
            <person name="Wortman J."/>
            <person name="Nusbaum C."/>
            <person name="Birren B."/>
        </authorList>
    </citation>
    <scope>NUCLEOTIDE SEQUENCE [LARGE SCALE GENOMIC DNA]</scope>
    <source>
        <strain evidence="3 4">CBS 119918</strain>
    </source>
</reference>
<accession>A0A072PQW1</accession>
<dbReference type="Proteomes" id="UP000027920">
    <property type="component" value="Unassembled WGS sequence"/>
</dbReference>
<sequence length="528" mass="59218">MDANQAGGHGFWRYLINPQKRATPQLEQLCLGIAKIIPTLEPRSDSDLLTPQRLALFYRAVGGNYDSLFLNTSEHGLSFMYTTLGCFHSLQPTQSPFDTPKIPCLTPTGFARWLTIQMLLCPEENIVFLQKSVQVWNIPGPNGTIFPKYIPREAFPTRPDEEMENWHRMVTGKLNQKNYMRRIQNSPYQSPHPEAHDRRDGYFSGGQVGKPSRLSRSSSRDDQTALYRRRSSVPDFVSPSGERGSHWEPKHPEGPRKARSHSAQRSPAPPARQRSHTASGNHASQQSAPNPNSPSNRRPGGKADQNGRRTSGYNTHYRSPARTPSTVDEDTGSEASSENSQAGPRPRRPGEGRQTRRSSLWVPSIFRSHKRRHSSDASYRAPSKHTQPLRPEHYRASNPQPLQPSHPHRGGGAPQWRESNWDTEVPNPKPASPMQAQVHPDPRAPTIRYPDQNNFGQPLTRESSSGSGTDHRHRTSDYERNSHRRGHAAPPRIATVAGVHGRQYPDALSPIERQRNHVNSRGGVAAVV</sequence>
<evidence type="ECO:0000313" key="4">
    <source>
        <dbReference type="Proteomes" id="UP000027920"/>
    </source>
</evidence>
<comment type="caution">
    <text evidence="3">The sequence shown here is derived from an EMBL/GenBank/DDBJ whole genome shotgun (WGS) entry which is preliminary data.</text>
</comment>
<name>A0A072PQW1_9EURO</name>
<evidence type="ECO:0000313" key="3">
    <source>
        <dbReference type="EMBL" id="KEF62246.1"/>
    </source>
</evidence>
<dbReference type="OrthoDB" id="5420895at2759"/>
<dbReference type="PANTHER" id="PTHR39611">
    <property type="entry name" value="HYDROXYPROLINE-RICH GLYCOPROTEIN DZ-HRGP-RELATED"/>
    <property type="match status" value="1"/>
</dbReference>
<organism evidence="3 4">
    <name type="scientific">Exophiala aquamarina CBS 119918</name>
    <dbReference type="NCBI Taxonomy" id="1182545"/>
    <lineage>
        <taxon>Eukaryota</taxon>
        <taxon>Fungi</taxon>
        <taxon>Dikarya</taxon>
        <taxon>Ascomycota</taxon>
        <taxon>Pezizomycotina</taxon>
        <taxon>Eurotiomycetes</taxon>
        <taxon>Chaetothyriomycetidae</taxon>
        <taxon>Chaetothyriales</taxon>
        <taxon>Herpotrichiellaceae</taxon>
        <taxon>Exophiala</taxon>
    </lineage>
</organism>
<feature type="compositionally biased region" description="Polar residues" evidence="1">
    <location>
        <begin position="333"/>
        <end position="342"/>
    </location>
</feature>
<protein>
    <recommendedName>
        <fullName evidence="2">DUF7514 domain-containing protein</fullName>
    </recommendedName>
</protein>
<dbReference type="RefSeq" id="XP_013264836.1">
    <property type="nucleotide sequence ID" value="XM_013409382.1"/>
</dbReference>
<proteinExistence type="predicted"/>
<gene>
    <name evidence="3" type="ORF">A1O9_00218</name>
</gene>
<feature type="compositionally biased region" description="Polar residues" evidence="1">
    <location>
        <begin position="308"/>
        <end position="326"/>
    </location>
</feature>
<feature type="compositionally biased region" description="Low complexity" evidence="1">
    <location>
        <begin position="283"/>
        <end position="298"/>
    </location>
</feature>
<evidence type="ECO:0000256" key="1">
    <source>
        <dbReference type="SAM" id="MobiDB-lite"/>
    </source>
</evidence>
<feature type="compositionally biased region" description="Basic and acidic residues" evidence="1">
    <location>
        <begin position="243"/>
        <end position="256"/>
    </location>
</feature>
<feature type="compositionally biased region" description="Polar residues" evidence="1">
    <location>
        <begin position="451"/>
        <end position="468"/>
    </location>
</feature>
<feature type="region of interest" description="Disordered" evidence="1">
    <location>
        <begin position="185"/>
        <end position="490"/>
    </location>
</feature>
<evidence type="ECO:0000259" key="2">
    <source>
        <dbReference type="Pfam" id="PF24355"/>
    </source>
</evidence>